<keyword evidence="2" id="KW-1185">Reference proteome</keyword>
<proteinExistence type="predicted"/>
<protein>
    <submittedName>
        <fullName evidence="1">Uncharacterized protein</fullName>
    </submittedName>
</protein>
<dbReference type="AlphaFoldDB" id="A0A4Q9HQQ6"/>
<accession>A0A4Q9HQQ6</accession>
<gene>
    <name evidence="1" type="ORF">EYS09_26035</name>
</gene>
<dbReference type="EMBL" id="SIXH01000293">
    <property type="protein sequence ID" value="TBO56799.1"/>
    <property type="molecule type" value="Genomic_DNA"/>
</dbReference>
<organism evidence="1 2">
    <name type="scientific">Streptomyces kasugaensis</name>
    <dbReference type="NCBI Taxonomy" id="1946"/>
    <lineage>
        <taxon>Bacteria</taxon>
        <taxon>Bacillati</taxon>
        <taxon>Actinomycetota</taxon>
        <taxon>Actinomycetes</taxon>
        <taxon>Kitasatosporales</taxon>
        <taxon>Streptomycetaceae</taxon>
        <taxon>Streptomyces</taxon>
    </lineage>
</organism>
<evidence type="ECO:0000313" key="2">
    <source>
        <dbReference type="Proteomes" id="UP000292452"/>
    </source>
</evidence>
<sequence length="167" mass="18366">MPGGAAHDRTWAPELRAAVRCTAGLFALMLLVDLANRTLEPGRIACWTAVALVLFAILYPPRVTAGENWLASRGLLRTRRVRTDLLVLVRRSDGMAPRLVLRDALGGRVELDPKVFTANPLLWHHLDQGVRRSRARGLLRCGAAPLQELADRIDRDGARAVFDASGM</sequence>
<evidence type="ECO:0000313" key="1">
    <source>
        <dbReference type="EMBL" id="TBO56799.1"/>
    </source>
</evidence>
<reference evidence="1 2" key="1">
    <citation type="submission" date="2019-02" db="EMBL/GenBank/DDBJ databases">
        <title>Draft Genome Sequence of Streptomyces sp. AM-2504, identified by 16S rRNA comparative analysis as a Streptomyces Kasugaensis strain.</title>
        <authorList>
            <person name="Napolioni V."/>
            <person name="Giuliodori A.M."/>
            <person name="Spurio R."/>
            <person name="Fabbretti A."/>
        </authorList>
    </citation>
    <scope>NUCLEOTIDE SEQUENCE [LARGE SCALE GENOMIC DNA]</scope>
    <source>
        <strain evidence="1 2">AM-2504</strain>
    </source>
</reference>
<dbReference type="Proteomes" id="UP000292452">
    <property type="component" value="Unassembled WGS sequence"/>
</dbReference>
<dbReference type="OrthoDB" id="4333532at2"/>
<comment type="caution">
    <text evidence="1">The sequence shown here is derived from an EMBL/GenBank/DDBJ whole genome shotgun (WGS) entry which is preliminary data.</text>
</comment>
<name>A0A4Q9HQQ6_STRKA</name>